<evidence type="ECO:0000256" key="4">
    <source>
        <dbReference type="ARBA" id="ARBA00022448"/>
    </source>
</evidence>
<dbReference type="AlphaFoldDB" id="A0AAF0IM12"/>
<evidence type="ECO:0000256" key="2">
    <source>
        <dbReference type="ARBA" id="ARBA00004240"/>
    </source>
</evidence>
<sequence>MSRQYKTIGEDLWRQNTDKVNAELFTLTYGALVVQLIKDYEDYEQVNIQLEKMGFNIGTRLIEDFLARSNLPRCTDMRDVAQAVSKVGFKMFLNIVPNVTHPSGSVTDTPEADMSLARSSNAAAGTPDADAAATKEFSLVFPENPLAEFVELPPEALRGGLWYSNVLAGVIRGALEMVQIQTQCHFVSDTLRGDETTEIRVKLVRYLDEEAPPADD</sequence>
<dbReference type="Pfam" id="PF04051">
    <property type="entry name" value="TRAPP"/>
    <property type="match status" value="1"/>
</dbReference>
<keyword evidence="10" id="KW-1185">Reference proteome</keyword>
<evidence type="ECO:0000313" key="9">
    <source>
        <dbReference type="EMBL" id="WFC93422.1"/>
    </source>
</evidence>
<evidence type="ECO:0000256" key="8">
    <source>
        <dbReference type="PIRNR" id="PIRNR018293"/>
    </source>
</evidence>
<dbReference type="FunFam" id="3.30.1380.20:FF:000001">
    <property type="entry name" value="Trafficking protein particle complex subunit BET3"/>
    <property type="match status" value="1"/>
</dbReference>
<dbReference type="GO" id="GO:0030008">
    <property type="term" value="C:TRAPP complex"/>
    <property type="evidence" value="ECO:0007669"/>
    <property type="project" value="InterPro"/>
</dbReference>
<reference evidence="9" key="1">
    <citation type="submission" date="2023-03" db="EMBL/GenBank/DDBJ databases">
        <title>Mating type loci evolution in Malassezia.</title>
        <authorList>
            <person name="Coelho M.A."/>
        </authorList>
    </citation>
    <scope>NUCLEOTIDE SEQUENCE</scope>
    <source>
        <strain evidence="9">CBS 14135</strain>
    </source>
</reference>
<keyword evidence="5" id="KW-0256">Endoplasmic reticulum</keyword>
<dbReference type="PANTHER" id="PTHR13048">
    <property type="entry name" value="TRAFFICKING PROTEIN PARTICLE COMPLEX SUBUNIT 3"/>
    <property type="match status" value="1"/>
</dbReference>
<evidence type="ECO:0000256" key="3">
    <source>
        <dbReference type="ARBA" id="ARBA00006218"/>
    </source>
</evidence>
<proteinExistence type="inferred from homology"/>
<keyword evidence="6 8" id="KW-0931">ER-Golgi transport</keyword>
<evidence type="ECO:0000256" key="6">
    <source>
        <dbReference type="ARBA" id="ARBA00022892"/>
    </source>
</evidence>
<comment type="subcellular location">
    <subcellularLocation>
        <location evidence="2">Endoplasmic reticulum</location>
    </subcellularLocation>
    <subcellularLocation>
        <location evidence="1 8">Golgi apparatus</location>
        <location evidence="1 8">cis-Golgi network</location>
    </subcellularLocation>
</comment>
<dbReference type="EMBL" id="CP119951">
    <property type="protein sequence ID" value="WFC93422.1"/>
    <property type="molecule type" value="Genomic_DNA"/>
</dbReference>
<accession>A0AAF0IM12</accession>
<dbReference type="Proteomes" id="UP001216638">
    <property type="component" value="Chromosome 1"/>
</dbReference>
<dbReference type="InterPro" id="IPR007194">
    <property type="entry name" value="TRAPP_component"/>
</dbReference>
<evidence type="ECO:0000256" key="1">
    <source>
        <dbReference type="ARBA" id="ARBA00004222"/>
    </source>
</evidence>
<dbReference type="GO" id="GO:0048193">
    <property type="term" value="P:Golgi vesicle transport"/>
    <property type="evidence" value="ECO:0007669"/>
    <property type="project" value="InterPro"/>
</dbReference>
<evidence type="ECO:0000256" key="5">
    <source>
        <dbReference type="ARBA" id="ARBA00022824"/>
    </source>
</evidence>
<dbReference type="GO" id="GO:0005783">
    <property type="term" value="C:endoplasmic reticulum"/>
    <property type="evidence" value="ECO:0007669"/>
    <property type="project" value="UniProtKB-SubCell"/>
</dbReference>
<dbReference type="PIRSF" id="PIRSF018293">
    <property type="entry name" value="TRAPP_I_complex_Bet3"/>
    <property type="match status" value="1"/>
</dbReference>
<dbReference type="SUPFAM" id="SSF111126">
    <property type="entry name" value="Ligand-binding domain in the NO signalling and Golgi transport"/>
    <property type="match status" value="2"/>
</dbReference>
<comment type="similarity">
    <text evidence="3 8">Belongs to the TRAPP small subunits family. BET3 subfamily.</text>
</comment>
<evidence type="ECO:0000256" key="7">
    <source>
        <dbReference type="ARBA" id="ARBA00023034"/>
    </source>
</evidence>
<dbReference type="InterPro" id="IPR016721">
    <property type="entry name" value="Bet3"/>
</dbReference>
<dbReference type="GO" id="GO:0005794">
    <property type="term" value="C:Golgi apparatus"/>
    <property type="evidence" value="ECO:0007669"/>
    <property type="project" value="UniProtKB-SubCell"/>
</dbReference>
<keyword evidence="7 8" id="KW-0333">Golgi apparatus</keyword>
<name>A0AAF0IM12_9BASI</name>
<organism evidence="9 10">
    <name type="scientific">Malassezia brasiliensis</name>
    <dbReference type="NCBI Taxonomy" id="1821822"/>
    <lineage>
        <taxon>Eukaryota</taxon>
        <taxon>Fungi</taxon>
        <taxon>Dikarya</taxon>
        <taxon>Basidiomycota</taxon>
        <taxon>Ustilaginomycotina</taxon>
        <taxon>Malasseziomycetes</taxon>
        <taxon>Malasseziales</taxon>
        <taxon>Malasseziaceae</taxon>
        <taxon>Malassezia</taxon>
    </lineage>
</organism>
<dbReference type="GO" id="GO:0016236">
    <property type="term" value="P:macroautophagy"/>
    <property type="evidence" value="ECO:0007669"/>
    <property type="project" value="UniProtKB-ARBA"/>
</dbReference>
<dbReference type="Gene3D" id="3.30.1380.20">
    <property type="entry name" value="Trafficking protein particle complex subunit 3"/>
    <property type="match status" value="1"/>
</dbReference>
<dbReference type="CDD" id="cd14942">
    <property type="entry name" value="TRAPPC3_bet3"/>
    <property type="match status" value="1"/>
</dbReference>
<keyword evidence="4 8" id="KW-0813">Transport</keyword>
<evidence type="ECO:0000313" key="10">
    <source>
        <dbReference type="Proteomes" id="UP001216638"/>
    </source>
</evidence>
<protein>
    <recommendedName>
        <fullName evidence="8">Trafficking protein particle complex subunit BET3</fullName>
    </recommendedName>
</protein>
<gene>
    <name evidence="9" type="ORF">MBRA1_000042</name>
</gene>
<dbReference type="InterPro" id="IPR024096">
    <property type="entry name" value="NO_sig/Golgi_transp_ligand-bd"/>
</dbReference>